<evidence type="ECO:0000313" key="2">
    <source>
        <dbReference type="Proteomes" id="UP000614490"/>
    </source>
</evidence>
<evidence type="ECO:0000313" key="1">
    <source>
        <dbReference type="EMBL" id="MBH0231322.1"/>
    </source>
</evidence>
<gene>
    <name evidence="1" type="ORF">H0267_13925</name>
</gene>
<name>A0A931HWV8_9BACI</name>
<proteinExistence type="predicted"/>
<keyword evidence="2" id="KW-1185">Reference proteome</keyword>
<protein>
    <submittedName>
        <fullName evidence="1">Uncharacterized protein</fullName>
    </submittedName>
</protein>
<dbReference type="AlphaFoldDB" id="A0A931HWV8"/>
<dbReference type="RefSeq" id="WP_197317949.1">
    <property type="nucleotide sequence ID" value="NZ_JADZSC010000003.1"/>
</dbReference>
<organism evidence="1 2">
    <name type="scientific">Halobacillus yeomjeoni</name>
    <dbReference type="NCBI Taxonomy" id="311194"/>
    <lineage>
        <taxon>Bacteria</taxon>
        <taxon>Bacillati</taxon>
        <taxon>Bacillota</taxon>
        <taxon>Bacilli</taxon>
        <taxon>Bacillales</taxon>
        <taxon>Bacillaceae</taxon>
        <taxon>Halobacillus</taxon>
    </lineage>
</organism>
<comment type="caution">
    <text evidence="1">The sequence shown here is derived from an EMBL/GenBank/DDBJ whole genome shotgun (WGS) entry which is preliminary data.</text>
</comment>
<dbReference type="EMBL" id="JADZSC010000003">
    <property type="protein sequence ID" value="MBH0231322.1"/>
    <property type="molecule type" value="Genomic_DNA"/>
</dbReference>
<reference evidence="1 2" key="1">
    <citation type="journal article" date="2005" name="Int. J. Syst. Evol. Microbiol.">
        <title>Halobacillus yeomjeoni sp. nov., isolated from a marine solar saltern in Korea.</title>
        <authorList>
            <person name="Yoon J.H."/>
            <person name="Kang S.J."/>
            <person name="Lee C.H."/>
            <person name="Oh H.W."/>
            <person name="Oh T.K."/>
        </authorList>
    </citation>
    <scope>NUCLEOTIDE SEQUENCE [LARGE SCALE GENOMIC DNA]</scope>
    <source>
        <strain evidence="1 2">KCTC 3957</strain>
    </source>
</reference>
<sequence>MSESKTKTLSVPLSVWYNESSDSIHMNVDGKLTSVNRKPESKRGNPSLYGILEEHLKNAGKL</sequence>
<accession>A0A931HWV8</accession>
<dbReference type="Proteomes" id="UP000614490">
    <property type="component" value="Unassembled WGS sequence"/>
</dbReference>